<protein>
    <submittedName>
        <fullName evidence="2">Uncharacterized protein</fullName>
    </submittedName>
</protein>
<dbReference type="Pfam" id="PF01784">
    <property type="entry name" value="DUF34_NIF3"/>
    <property type="match status" value="1"/>
</dbReference>
<dbReference type="PANTHER" id="PTHR13799">
    <property type="entry name" value="NGG1 INTERACTING FACTOR 3"/>
    <property type="match status" value="1"/>
</dbReference>
<comment type="caution">
    <text evidence="2">The sequence shown here is derived from an EMBL/GenBank/DDBJ whole genome shotgun (WGS) entry which is preliminary data.</text>
</comment>
<comment type="similarity">
    <text evidence="1">Belongs to the GTP cyclohydrolase I type 2/NIF3 family.</text>
</comment>
<name>A0ABR2JAA8_9PEZI</name>
<keyword evidence="3" id="KW-1185">Reference proteome</keyword>
<accession>A0ABR2JAA8</accession>
<dbReference type="PANTHER" id="PTHR13799:SF13">
    <property type="entry name" value="NIF3-LIKE PROTEIN 1"/>
    <property type="match status" value="1"/>
</dbReference>
<organism evidence="2 3">
    <name type="scientific">Apiospora arundinis</name>
    <dbReference type="NCBI Taxonomy" id="335852"/>
    <lineage>
        <taxon>Eukaryota</taxon>
        <taxon>Fungi</taxon>
        <taxon>Dikarya</taxon>
        <taxon>Ascomycota</taxon>
        <taxon>Pezizomycotina</taxon>
        <taxon>Sordariomycetes</taxon>
        <taxon>Xylariomycetidae</taxon>
        <taxon>Amphisphaeriales</taxon>
        <taxon>Apiosporaceae</taxon>
        <taxon>Apiospora</taxon>
    </lineage>
</organism>
<evidence type="ECO:0000313" key="2">
    <source>
        <dbReference type="EMBL" id="KAK8874738.1"/>
    </source>
</evidence>
<dbReference type="EMBL" id="JAPCWZ010000003">
    <property type="protein sequence ID" value="KAK8874738.1"/>
    <property type="molecule type" value="Genomic_DNA"/>
</dbReference>
<proteinExistence type="inferred from homology"/>
<dbReference type="SUPFAM" id="SSF102705">
    <property type="entry name" value="NIF3 (NGG1p interacting factor 3)-like"/>
    <property type="match status" value="1"/>
</dbReference>
<dbReference type="NCBIfam" id="TIGR00486">
    <property type="entry name" value="YbgI_SA1388"/>
    <property type="match status" value="1"/>
</dbReference>
<dbReference type="Proteomes" id="UP001390339">
    <property type="component" value="Unassembled WGS sequence"/>
</dbReference>
<evidence type="ECO:0000256" key="1">
    <source>
        <dbReference type="ARBA" id="ARBA00006964"/>
    </source>
</evidence>
<reference evidence="2 3" key="1">
    <citation type="journal article" date="2024" name="IMA Fungus">
        <title>Apiospora arundinis, a panoply of carbohydrate-active enzymes and secondary metabolites.</title>
        <authorList>
            <person name="Sorensen T."/>
            <person name="Petersen C."/>
            <person name="Muurmann A.T."/>
            <person name="Christiansen J.V."/>
            <person name="Brundto M.L."/>
            <person name="Overgaard C.K."/>
            <person name="Boysen A.T."/>
            <person name="Wollenberg R.D."/>
            <person name="Larsen T.O."/>
            <person name="Sorensen J.L."/>
            <person name="Nielsen K.L."/>
            <person name="Sondergaard T.E."/>
        </authorList>
    </citation>
    <scope>NUCLEOTIDE SEQUENCE [LARGE SCALE GENOMIC DNA]</scope>
    <source>
        <strain evidence="2 3">AAU 773</strain>
    </source>
</reference>
<sequence>MRSVLSRHIYSQIIPRVGTCKLAVPVAGACRTSFCAQPLYRRFNNMAAPTFTDAVVKAMKTLYPPELADSAWDNTGLLLDQAILPEGTEAKQGGGAVLLTNDLTAAVVDEALEKQVNIIVSYHPVIFRPLKSLSNQDPMQKHLLRLIAARIAVYCPHTAVDAARGGLNDWLCDIILDNESKAADRKVVQPISRPLPESLQGLGYGRTMKLQGPMPLTNILKNLSRGLGDQQHMSIALPHPRKDLKDVNISTVSVCAGSGSSVLKDTDAELIVTGEMDHHSALRYTQLGQTVVTVFHSNSERQYLTQVLKPELEQMLSQSSRAEGKVLVSQADRDPFETIDISSLSS</sequence>
<dbReference type="InterPro" id="IPR036069">
    <property type="entry name" value="DUF34/NIF3_sf"/>
</dbReference>
<dbReference type="Gene3D" id="3.40.1390.30">
    <property type="entry name" value="NIF3 (NGG1p interacting factor 3)-like"/>
    <property type="match status" value="1"/>
</dbReference>
<gene>
    <name evidence="2" type="ORF">PGQ11_005252</name>
</gene>
<evidence type="ECO:0000313" key="3">
    <source>
        <dbReference type="Proteomes" id="UP001390339"/>
    </source>
</evidence>
<dbReference type="InterPro" id="IPR002678">
    <property type="entry name" value="DUF34/NIF3"/>
</dbReference>